<comment type="caution">
    <text evidence="1">The sequence shown here is derived from an EMBL/GenBank/DDBJ whole genome shotgun (WGS) entry which is preliminary data.</text>
</comment>
<protein>
    <submittedName>
        <fullName evidence="1">PLP-dependent transferase</fullName>
    </submittedName>
</protein>
<accession>A0ACB6ZQ00</accession>
<proteinExistence type="predicted"/>
<keyword evidence="1" id="KW-0808">Transferase</keyword>
<reference evidence="1" key="2">
    <citation type="journal article" date="2020" name="Nat. Commun.">
        <title>Large-scale genome sequencing of mycorrhizal fungi provides insights into the early evolution of symbiotic traits.</title>
        <authorList>
            <person name="Miyauchi S."/>
            <person name="Kiss E."/>
            <person name="Kuo A."/>
            <person name="Drula E."/>
            <person name="Kohler A."/>
            <person name="Sanchez-Garcia M."/>
            <person name="Morin E."/>
            <person name="Andreopoulos B."/>
            <person name="Barry K.W."/>
            <person name="Bonito G."/>
            <person name="Buee M."/>
            <person name="Carver A."/>
            <person name="Chen C."/>
            <person name="Cichocki N."/>
            <person name="Clum A."/>
            <person name="Culley D."/>
            <person name="Crous P.W."/>
            <person name="Fauchery L."/>
            <person name="Girlanda M."/>
            <person name="Hayes R.D."/>
            <person name="Keri Z."/>
            <person name="LaButti K."/>
            <person name="Lipzen A."/>
            <person name="Lombard V."/>
            <person name="Magnuson J."/>
            <person name="Maillard F."/>
            <person name="Murat C."/>
            <person name="Nolan M."/>
            <person name="Ohm R.A."/>
            <person name="Pangilinan J."/>
            <person name="Pereira M.F."/>
            <person name="Perotto S."/>
            <person name="Peter M."/>
            <person name="Pfister S."/>
            <person name="Riley R."/>
            <person name="Sitrit Y."/>
            <person name="Stielow J.B."/>
            <person name="Szollosi G."/>
            <person name="Zifcakova L."/>
            <person name="Stursova M."/>
            <person name="Spatafora J.W."/>
            <person name="Tedersoo L."/>
            <person name="Vaario L.M."/>
            <person name="Yamada A."/>
            <person name="Yan M."/>
            <person name="Wang P."/>
            <person name="Xu J."/>
            <person name="Bruns T."/>
            <person name="Baldrian P."/>
            <person name="Vilgalys R."/>
            <person name="Dunand C."/>
            <person name="Henrissat B."/>
            <person name="Grigoriev I.V."/>
            <person name="Hibbett D."/>
            <person name="Nagy L.G."/>
            <person name="Martin F.M."/>
        </authorList>
    </citation>
    <scope>NUCLEOTIDE SEQUENCE</scope>
    <source>
        <strain evidence="1">P2</strain>
    </source>
</reference>
<dbReference type="Proteomes" id="UP000886501">
    <property type="component" value="Unassembled WGS sequence"/>
</dbReference>
<sequence>MSAGDRPKSIDLSHHLSDVSKARLPSPLKGLAKYISTPGLIPLAGGLPHPSYFPFSAIHVDALVPNSFAPITLEEHQPSTFSWLWNMFGLKEKTIPFTVKKYPEHPGDINLAAALQYDSAQGSIQLREITKAFTERVYQPAYEDWEILLHTGNTDGWSRIVTTFANPGDWILAEEWTYPSALASAHPWGIKAAPVAIDGEGLCAVDLRRVLSEWNEVERGGKRPHVLYTIPVGQNPTGGTVSAQRKREVYEVCVEFDVIIVEDDPYYFIQMPQYVPKEARKIHASPFDTDAEKYLRSLVPSYLRFDWQGRVIRLDTFSKTVAPGVRLGWFTCNTIFAERLLRQGETSTQAPCGLGQALVAQLLITWKPDGYIRRLRGLGQQYTDRRDHFIDLLHAKFHIRTSVSEHDFWKGRTVYDAYPKTGGLGEKYGTFGQTKYFSFVAPSGGMFIWLKFYFNSHPEFGKKPAETLEMQLWEEFAKGGVLLAPGWYFSADEENIPDGKYEGHYRISFSMATYPDMERGIDIIARVMKLFLDGQ</sequence>
<gene>
    <name evidence="1" type="ORF">BDM02DRAFT_3184237</name>
</gene>
<evidence type="ECO:0000313" key="2">
    <source>
        <dbReference type="Proteomes" id="UP000886501"/>
    </source>
</evidence>
<evidence type="ECO:0000313" key="1">
    <source>
        <dbReference type="EMBL" id="KAF9651722.1"/>
    </source>
</evidence>
<dbReference type="EMBL" id="MU117973">
    <property type="protein sequence ID" value="KAF9651722.1"/>
    <property type="molecule type" value="Genomic_DNA"/>
</dbReference>
<keyword evidence="2" id="KW-1185">Reference proteome</keyword>
<reference evidence="1" key="1">
    <citation type="submission" date="2019-10" db="EMBL/GenBank/DDBJ databases">
        <authorList>
            <consortium name="DOE Joint Genome Institute"/>
            <person name="Kuo A."/>
            <person name="Miyauchi S."/>
            <person name="Kiss E."/>
            <person name="Drula E."/>
            <person name="Kohler A."/>
            <person name="Sanchez-Garcia M."/>
            <person name="Andreopoulos B."/>
            <person name="Barry K.W."/>
            <person name="Bonito G."/>
            <person name="Buee M."/>
            <person name="Carver A."/>
            <person name="Chen C."/>
            <person name="Cichocki N."/>
            <person name="Clum A."/>
            <person name="Culley D."/>
            <person name="Crous P.W."/>
            <person name="Fauchery L."/>
            <person name="Girlanda M."/>
            <person name="Hayes R."/>
            <person name="Keri Z."/>
            <person name="Labutti K."/>
            <person name="Lipzen A."/>
            <person name="Lombard V."/>
            <person name="Magnuson J."/>
            <person name="Maillard F."/>
            <person name="Morin E."/>
            <person name="Murat C."/>
            <person name="Nolan M."/>
            <person name="Ohm R."/>
            <person name="Pangilinan J."/>
            <person name="Pereira M."/>
            <person name="Perotto S."/>
            <person name="Peter M."/>
            <person name="Riley R."/>
            <person name="Sitrit Y."/>
            <person name="Stielow B."/>
            <person name="Szollosi G."/>
            <person name="Zifcakova L."/>
            <person name="Stursova M."/>
            <person name="Spatafora J.W."/>
            <person name="Tedersoo L."/>
            <person name="Vaario L.-M."/>
            <person name="Yamada A."/>
            <person name="Yan M."/>
            <person name="Wang P."/>
            <person name="Xu J."/>
            <person name="Bruns T."/>
            <person name="Baldrian P."/>
            <person name="Vilgalys R."/>
            <person name="Henrissat B."/>
            <person name="Grigoriev I.V."/>
            <person name="Hibbett D."/>
            <person name="Nagy L.G."/>
            <person name="Martin F.M."/>
        </authorList>
    </citation>
    <scope>NUCLEOTIDE SEQUENCE</scope>
    <source>
        <strain evidence="1">P2</strain>
    </source>
</reference>
<name>A0ACB6ZQ00_THEGA</name>
<organism evidence="1 2">
    <name type="scientific">Thelephora ganbajun</name>
    <name type="common">Ganba fungus</name>
    <dbReference type="NCBI Taxonomy" id="370292"/>
    <lineage>
        <taxon>Eukaryota</taxon>
        <taxon>Fungi</taxon>
        <taxon>Dikarya</taxon>
        <taxon>Basidiomycota</taxon>
        <taxon>Agaricomycotina</taxon>
        <taxon>Agaricomycetes</taxon>
        <taxon>Thelephorales</taxon>
        <taxon>Thelephoraceae</taxon>
        <taxon>Thelephora</taxon>
    </lineage>
</organism>